<protein>
    <recommendedName>
        <fullName evidence="5 6">Large ribosomal subunit protein uL16</fullName>
    </recommendedName>
</protein>
<evidence type="ECO:0000256" key="7">
    <source>
        <dbReference type="RuleBase" id="RU004413"/>
    </source>
</evidence>
<dbReference type="InterPro" id="IPR036920">
    <property type="entry name" value="Ribosomal_uL16_sf"/>
</dbReference>
<comment type="similarity">
    <text evidence="1 6 7">Belongs to the universal ribosomal protein uL16 family.</text>
</comment>
<dbReference type="OrthoDB" id="9802589at2"/>
<dbReference type="Gene3D" id="3.90.1170.10">
    <property type="entry name" value="Ribosomal protein L10e/L16"/>
    <property type="match status" value="1"/>
</dbReference>
<sequence>MLMPKRVKYRKQMRGRMKGKAYRGSDVSFGDFGLQALEPGYISARQIEAARRAIVHAMKRRGKVWIRIFPDKPYTKRAAETRMGKGKAPVDHWVAVVKPGRIMFEIGGTDPSTAQRALTRAKYKLAVRAKIVSRDVPGEA</sequence>
<evidence type="ECO:0000256" key="6">
    <source>
        <dbReference type="HAMAP-Rule" id="MF_01342"/>
    </source>
</evidence>
<dbReference type="GO" id="GO:0019843">
    <property type="term" value="F:rRNA binding"/>
    <property type="evidence" value="ECO:0007669"/>
    <property type="project" value="UniProtKB-UniRule"/>
</dbReference>
<dbReference type="PRINTS" id="PR00060">
    <property type="entry name" value="RIBOSOMALL16"/>
</dbReference>
<dbReference type="EMBL" id="LT859958">
    <property type="protein sequence ID" value="SMX53594.1"/>
    <property type="molecule type" value="Genomic_DNA"/>
</dbReference>
<dbReference type="PANTHER" id="PTHR12220">
    <property type="entry name" value="50S/60S RIBOSOMAL PROTEIN L16"/>
    <property type="match status" value="1"/>
</dbReference>
<dbReference type="GO" id="GO:0006412">
    <property type="term" value="P:translation"/>
    <property type="evidence" value="ECO:0007669"/>
    <property type="project" value="UniProtKB-UniRule"/>
</dbReference>
<accession>A0A1Y6K1R8</accession>
<dbReference type="InterPro" id="IPR020798">
    <property type="entry name" value="Ribosomal_uL16_CS"/>
</dbReference>
<dbReference type="HAMAP" id="MF_01342">
    <property type="entry name" value="Ribosomal_uL16"/>
    <property type="match status" value="1"/>
</dbReference>
<dbReference type="GO" id="GO:0022625">
    <property type="term" value="C:cytosolic large ribosomal subunit"/>
    <property type="evidence" value="ECO:0007669"/>
    <property type="project" value="TreeGrafter"/>
</dbReference>
<keyword evidence="4 6" id="KW-0687">Ribonucleoprotein</keyword>
<dbReference type="CDD" id="cd01433">
    <property type="entry name" value="Ribosomal_L16_L10e"/>
    <property type="match status" value="1"/>
</dbReference>
<dbReference type="SUPFAM" id="SSF54686">
    <property type="entry name" value="Ribosomal protein L16p/L10e"/>
    <property type="match status" value="1"/>
</dbReference>
<gene>
    <name evidence="6 9" type="primary">rplP</name>
    <name evidence="9" type="ORF">CFX1CAM_0528</name>
</gene>
<comment type="function">
    <text evidence="6 8">Binds 23S rRNA and is also seen to make contacts with the A and possibly P site tRNAs.</text>
</comment>
<evidence type="ECO:0000256" key="5">
    <source>
        <dbReference type="ARBA" id="ARBA00035198"/>
    </source>
</evidence>
<dbReference type="RefSeq" id="WP_087861520.1">
    <property type="nucleotide sequence ID" value="NZ_LT859958.1"/>
</dbReference>
<organism evidence="9 10">
    <name type="scientific">Candidatus Brevifilum fermentans</name>
    <dbReference type="NCBI Taxonomy" id="1986204"/>
    <lineage>
        <taxon>Bacteria</taxon>
        <taxon>Bacillati</taxon>
        <taxon>Chloroflexota</taxon>
        <taxon>Anaerolineae</taxon>
        <taxon>Anaerolineales</taxon>
        <taxon>Anaerolineaceae</taxon>
        <taxon>Candidatus Brevifilum</taxon>
    </lineage>
</organism>
<dbReference type="Pfam" id="PF00252">
    <property type="entry name" value="Ribosomal_L16"/>
    <property type="match status" value="1"/>
</dbReference>
<evidence type="ECO:0000256" key="1">
    <source>
        <dbReference type="ARBA" id="ARBA00008931"/>
    </source>
</evidence>
<keyword evidence="6 8" id="KW-0699">rRNA-binding</keyword>
<comment type="subunit">
    <text evidence="6 8">Part of the 50S ribosomal subunit.</text>
</comment>
<keyword evidence="3 6" id="KW-0689">Ribosomal protein</keyword>
<name>A0A1Y6K1R8_9CHLR</name>
<reference evidence="10" key="1">
    <citation type="submission" date="2017-05" db="EMBL/GenBank/DDBJ databases">
        <authorList>
            <person name="Kirkegaard R."/>
            <person name="Mcilroy J S."/>
        </authorList>
    </citation>
    <scope>NUCLEOTIDE SEQUENCE [LARGE SCALE GENOMIC DNA]</scope>
</reference>
<dbReference type="NCBIfam" id="TIGR01164">
    <property type="entry name" value="rplP_bact"/>
    <property type="match status" value="1"/>
</dbReference>
<proteinExistence type="inferred from homology"/>
<evidence type="ECO:0000313" key="10">
    <source>
        <dbReference type="Proteomes" id="UP000195514"/>
    </source>
</evidence>
<evidence type="ECO:0000256" key="3">
    <source>
        <dbReference type="ARBA" id="ARBA00022980"/>
    </source>
</evidence>
<keyword evidence="2 6" id="KW-0820">tRNA-binding</keyword>
<keyword evidence="10" id="KW-1185">Reference proteome</keyword>
<dbReference type="InterPro" id="IPR047873">
    <property type="entry name" value="Ribosomal_uL16"/>
</dbReference>
<dbReference type="Proteomes" id="UP000195514">
    <property type="component" value="Chromosome I"/>
</dbReference>
<evidence type="ECO:0000313" key="9">
    <source>
        <dbReference type="EMBL" id="SMX53594.1"/>
    </source>
</evidence>
<dbReference type="KEGG" id="abat:CFX1CAM_0528"/>
<keyword evidence="6 8" id="KW-0694">RNA-binding</keyword>
<dbReference type="GO" id="GO:0000049">
    <property type="term" value="F:tRNA binding"/>
    <property type="evidence" value="ECO:0007669"/>
    <property type="project" value="UniProtKB-KW"/>
</dbReference>
<dbReference type="InterPro" id="IPR000114">
    <property type="entry name" value="Ribosomal_uL16_bact-type"/>
</dbReference>
<dbReference type="InterPro" id="IPR016180">
    <property type="entry name" value="Ribosomal_uL16_dom"/>
</dbReference>
<dbReference type="GO" id="GO:0003735">
    <property type="term" value="F:structural constituent of ribosome"/>
    <property type="evidence" value="ECO:0007669"/>
    <property type="project" value="InterPro"/>
</dbReference>
<evidence type="ECO:0000256" key="8">
    <source>
        <dbReference type="RuleBase" id="RU004414"/>
    </source>
</evidence>
<dbReference type="AlphaFoldDB" id="A0A1Y6K1R8"/>
<evidence type="ECO:0000256" key="4">
    <source>
        <dbReference type="ARBA" id="ARBA00023274"/>
    </source>
</evidence>
<evidence type="ECO:0000256" key="2">
    <source>
        <dbReference type="ARBA" id="ARBA00022555"/>
    </source>
</evidence>
<dbReference type="PANTHER" id="PTHR12220:SF13">
    <property type="entry name" value="LARGE RIBOSOMAL SUBUNIT PROTEIN UL16M"/>
    <property type="match status" value="1"/>
</dbReference>
<dbReference type="PROSITE" id="PS00586">
    <property type="entry name" value="RIBOSOMAL_L16_1"/>
    <property type="match status" value="1"/>
</dbReference>
<dbReference type="FunFam" id="3.90.1170.10:FF:000001">
    <property type="entry name" value="50S ribosomal protein L16"/>
    <property type="match status" value="1"/>
</dbReference>